<keyword evidence="3" id="KW-1185">Reference proteome</keyword>
<name>A0AAV2JXJ1_KNICA</name>
<evidence type="ECO:0000313" key="2">
    <source>
        <dbReference type="EMBL" id="CAL1582478.1"/>
    </source>
</evidence>
<evidence type="ECO:0000313" key="3">
    <source>
        <dbReference type="Proteomes" id="UP001497482"/>
    </source>
</evidence>
<accession>A0AAV2JXJ1</accession>
<sequence>MLAFPIHLLPLPLLHLYHIYPSSHIPQPLLHQAQVPSQKVLQTYPVLIQTLHEDLEAPVVQADLVVLVVQLDLLFRWVQSDQGHQDFLLLQAQVAQVGHSLLLDQKHQEIQLVLLHHLIQEFLLDLEVQSHQASHLAH</sequence>
<dbReference type="Proteomes" id="UP001497482">
    <property type="component" value="Chromosome 15"/>
</dbReference>
<gene>
    <name evidence="2" type="ORF">KC01_LOCUS13081</name>
</gene>
<proteinExistence type="predicted"/>
<reference evidence="2 3" key="1">
    <citation type="submission" date="2024-04" db="EMBL/GenBank/DDBJ databases">
        <authorList>
            <person name="Waldvogel A.-M."/>
            <person name="Schoenle A."/>
        </authorList>
    </citation>
    <scope>NUCLEOTIDE SEQUENCE [LARGE SCALE GENOMIC DNA]</scope>
</reference>
<protein>
    <recommendedName>
        <fullName evidence="4">Secreted protein</fullName>
    </recommendedName>
</protein>
<feature type="chain" id="PRO_5043461029" description="Secreted protein" evidence="1">
    <location>
        <begin position="17"/>
        <end position="138"/>
    </location>
</feature>
<organism evidence="2 3">
    <name type="scientific">Knipowitschia caucasica</name>
    <name type="common">Caucasian dwarf goby</name>
    <name type="synonym">Pomatoschistus caucasicus</name>
    <dbReference type="NCBI Taxonomy" id="637954"/>
    <lineage>
        <taxon>Eukaryota</taxon>
        <taxon>Metazoa</taxon>
        <taxon>Chordata</taxon>
        <taxon>Craniata</taxon>
        <taxon>Vertebrata</taxon>
        <taxon>Euteleostomi</taxon>
        <taxon>Actinopterygii</taxon>
        <taxon>Neopterygii</taxon>
        <taxon>Teleostei</taxon>
        <taxon>Neoteleostei</taxon>
        <taxon>Acanthomorphata</taxon>
        <taxon>Gobiaria</taxon>
        <taxon>Gobiiformes</taxon>
        <taxon>Gobioidei</taxon>
        <taxon>Gobiidae</taxon>
        <taxon>Gobiinae</taxon>
        <taxon>Knipowitschia</taxon>
    </lineage>
</organism>
<evidence type="ECO:0000256" key="1">
    <source>
        <dbReference type="SAM" id="SignalP"/>
    </source>
</evidence>
<evidence type="ECO:0008006" key="4">
    <source>
        <dbReference type="Google" id="ProtNLM"/>
    </source>
</evidence>
<keyword evidence="1" id="KW-0732">Signal</keyword>
<feature type="signal peptide" evidence="1">
    <location>
        <begin position="1"/>
        <end position="16"/>
    </location>
</feature>
<dbReference type="AlphaFoldDB" id="A0AAV2JXJ1"/>
<dbReference type="EMBL" id="OZ035837">
    <property type="protein sequence ID" value="CAL1582478.1"/>
    <property type="molecule type" value="Genomic_DNA"/>
</dbReference>